<dbReference type="InterPro" id="IPR027417">
    <property type="entry name" value="P-loop_NTPase"/>
</dbReference>
<protein>
    <submittedName>
        <fullName evidence="4">Type VII secretion protein EssC</fullName>
    </submittedName>
</protein>
<dbReference type="Gene3D" id="3.40.50.300">
    <property type="entry name" value="P-loop containing nucleotide triphosphate hydrolases"/>
    <property type="match status" value="1"/>
</dbReference>
<evidence type="ECO:0000259" key="3">
    <source>
        <dbReference type="Pfam" id="PF01580"/>
    </source>
</evidence>
<dbReference type="RefSeq" id="WP_322382273.1">
    <property type="nucleotide sequence ID" value="NZ_WNVM01000370.1"/>
</dbReference>
<dbReference type="AlphaFoldDB" id="A0AAW9ILB5"/>
<dbReference type="InterPro" id="IPR002543">
    <property type="entry name" value="FtsK_dom"/>
</dbReference>
<reference evidence="4" key="1">
    <citation type="submission" date="2019-11" db="EMBL/GenBank/DDBJ databases">
        <title>Characterization of Clostridium perfringens isolates from swine manure treated agricultural soils.</title>
        <authorList>
            <person name="Wushke S.T."/>
        </authorList>
    </citation>
    <scope>NUCLEOTIDE SEQUENCE</scope>
    <source>
        <strain evidence="4">V2</strain>
    </source>
</reference>
<keyword evidence="1" id="KW-0547">Nucleotide-binding</keyword>
<dbReference type="EMBL" id="WNVM01000370">
    <property type="protein sequence ID" value="MDZ5010429.1"/>
    <property type="molecule type" value="Genomic_DNA"/>
</dbReference>
<evidence type="ECO:0000313" key="4">
    <source>
        <dbReference type="EMBL" id="MDZ5010429.1"/>
    </source>
</evidence>
<keyword evidence="2" id="KW-0067">ATP-binding</keyword>
<dbReference type="PANTHER" id="PTHR22683:SF1">
    <property type="entry name" value="TYPE VII SECRETION SYSTEM PROTEIN ESSC"/>
    <property type="match status" value="1"/>
</dbReference>
<gene>
    <name evidence="4" type="ORF">GNF77_16280</name>
</gene>
<evidence type="ECO:0000313" key="5">
    <source>
        <dbReference type="Proteomes" id="UP001292368"/>
    </source>
</evidence>
<evidence type="ECO:0000256" key="2">
    <source>
        <dbReference type="ARBA" id="ARBA00022840"/>
    </source>
</evidence>
<comment type="caution">
    <text evidence="4">The sequence shown here is derived from an EMBL/GenBank/DDBJ whole genome shotgun (WGS) entry which is preliminary data.</text>
</comment>
<feature type="domain" description="FtsK" evidence="3">
    <location>
        <begin position="103"/>
        <end position="157"/>
    </location>
</feature>
<accession>A0AAW9ILB5</accession>
<feature type="non-terminal residue" evidence="4">
    <location>
        <position position="159"/>
    </location>
</feature>
<dbReference type="GO" id="GO:0003677">
    <property type="term" value="F:DNA binding"/>
    <property type="evidence" value="ECO:0007669"/>
    <property type="project" value="InterPro"/>
</dbReference>
<organism evidence="4 5">
    <name type="scientific">Clostridium perfringens</name>
    <dbReference type="NCBI Taxonomy" id="1502"/>
    <lineage>
        <taxon>Bacteria</taxon>
        <taxon>Bacillati</taxon>
        <taxon>Bacillota</taxon>
        <taxon>Clostridia</taxon>
        <taxon>Eubacteriales</taxon>
        <taxon>Clostridiaceae</taxon>
        <taxon>Clostridium</taxon>
    </lineage>
</organism>
<dbReference type="GO" id="GO:0005524">
    <property type="term" value="F:ATP binding"/>
    <property type="evidence" value="ECO:0007669"/>
    <property type="project" value="UniProtKB-KW"/>
</dbReference>
<proteinExistence type="predicted"/>
<dbReference type="PANTHER" id="PTHR22683">
    <property type="entry name" value="SPORULATION PROTEIN RELATED"/>
    <property type="match status" value="1"/>
</dbReference>
<dbReference type="InterPro" id="IPR050206">
    <property type="entry name" value="FtsK/SpoIIIE/SftA"/>
</dbReference>
<dbReference type="Proteomes" id="UP001292368">
    <property type="component" value="Unassembled WGS sequence"/>
</dbReference>
<dbReference type="Pfam" id="PF01580">
    <property type="entry name" value="FtsK_SpoIIIE"/>
    <property type="match status" value="1"/>
</dbReference>
<dbReference type="SUPFAM" id="SSF52540">
    <property type="entry name" value="P-loop containing nucleoside triphosphate hydrolases"/>
    <property type="match status" value="1"/>
</dbReference>
<sequence>IYIYNKLALIPNQCTKIIEIKDSNSGSLINIADSGNKIEFSFNTLNSELFDKISRRMGPIYVKKNYSESSLPKKITLYELYKVNNVRELNIGNRWIENDVTKSINAALGVTTSGTLISLNLHEKIHGPHGLVAGTTGSGKSELLQTIIISLAINYTPYD</sequence>
<evidence type="ECO:0000256" key="1">
    <source>
        <dbReference type="ARBA" id="ARBA00022741"/>
    </source>
</evidence>
<name>A0AAW9ILB5_CLOPF</name>
<feature type="non-terminal residue" evidence="4">
    <location>
        <position position="1"/>
    </location>
</feature>